<dbReference type="PANTHER" id="PTHR37984:SF5">
    <property type="entry name" value="PROTEIN NYNRIN-LIKE"/>
    <property type="match status" value="1"/>
</dbReference>
<dbReference type="GO" id="GO:0004482">
    <property type="term" value="F:mRNA 5'-cap (guanine-N7-)-methyltransferase activity"/>
    <property type="evidence" value="ECO:0007669"/>
    <property type="project" value="InterPro"/>
</dbReference>
<name>A0A8S0Z2R4_ARCPL</name>
<accession>A0A8S0Z2R4</accession>
<feature type="region of interest" description="Disordered" evidence="1">
    <location>
        <begin position="335"/>
        <end position="368"/>
    </location>
</feature>
<evidence type="ECO:0000313" key="3">
    <source>
        <dbReference type="EMBL" id="CAB3225850.1"/>
    </source>
</evidence>
<evidence type="ECO:0000259" key="2">
    <source>
        <dbReference type="Pfam" id="PF00946"/>
    </source>
</evidence>
<protein>
    <recommendedName>
        <fullName evidence="2">RdRp catalytic domain-containing protein</fullName>
    </recommendedName>
</protein>
<dbReference type="Proteomes" id="UP000494106">
    <property type="component" value="Unassembled WGS sequence"/>
</dbReference>
<dbReference type="PANTHER" id="PTHR37984">
    <property type="entry name" value="PROTEIN CBG26694"/>
    <property type="match status" value="1"/>
</dbReference>
<dbReference type="AlphaFoldDB" id="A0A8S0Z2R4"/>
<dbReference type="GO" id="GO:0003968">
    <property type="term" value="F:RNA-directed RNA polymerase activity"/>
    <property type="evidence" value="ECO:0007669"/>
    <property type="project" value="InterPro"/>
</dbReference>
<evidence type="ECO:0000256" key="1">
    <source>
        <dbReference type="SAM" id="MobiDB-lite"/>
    </source>
</evidence>
<proteinExistence type="predicted"/>
<dbReference type="OrthoDB" id="7402257at2759"/>
<dbReference type="Pfam" id="PF00946">
    <property type="entry name" value="Mononeg_RNA_pol"/>
    <property type="match status" value="1"/>
</dbReference>
<dbReference type="EMBL" id="CADEBC010000208">
    <property type="protein sequence ID" value="CAB3225850.1"/>
    <property type="molecule type" value="Genomic_DNA"/>
</dbReference>
<sequence length="368" mass="42017">MEFDYQIYTADLLADKSIIPSLEHWPYEYDSQAHRTKHGFFPSAPPRESNNVIMQYISREETMTKSEDDLFKHLLRISESSYQDEGGHVFMAIDFSSWCTSFRFEGVTPLFEELDRLLGVKDVMAYTQLFPLESILLLQDRFHPPKQGPDGYPLNGPRCVHGPGRVDEAIEAMCRSCRVCAAESDSPPRHAPCPWPWPDKPWSRVALRPDRGARVAKAQKRQQEGGAKGNRTLNPGDEVWLRHYNGQDKWRSGKVTEKIGTADYRVIDELGRQSHKHIDQLKQRIRSSLICPSNPLEPGTDTDDIARHRISFSPNREISPAIRNDETADQFQDCMEGEVDAAPAPLPLSPQPRPVQQCRINNPPRYKV</sequence>
<keyword evidence="4" id="KW-1185">Reference proteome</keyword>
<dbReference type="GO" id="GO:0005524">
    <property type="term" value="F:ATP binding"/>
    <property type="evidence" value="ECO:0007669"/>
    <property type="project" value="InterPro"/>
</dbReference>
<dbReference type="InterPro" id="IPR050951">
    <property type="entry name" value="Retrovirus_Pol_polyprotein"/>
</dbReference>
<comment type="caution">
    <text evidence="3">The sequence shown here is derived from an EMBL/GenBank/DDBJ whole genome shotgun (WGS) entry which is preliminary data.</text>
</comment>
<dbReference type="InterPro" id="IPR014023">
    <property type="entry name" value="Mononeg_RNA_pol_cat"/>
</dbReference>
<feature type="compositionally biased region" description="Pro residues" evidence="1">
    <location>
        <begin position="344"/>
        <end position="353"/>
    </location>
</feature>
<feature type="region of interest" description="Disordered" evidence="1">
    <location>
        <begin position="213"/>
        <end position="238"/>
    </location>
</feature>
<evidence type="ECO:0000313" key="4">
    <source>
        <dbReference type="Proteomes" id="UP000494106"/>
    </source>
</evidence>
<reference evidence="3 4" key="1">
    <citation type="submission" date="2020-04" db="EMBL/GenBank/DDBJ databases">
        <authorList>
            <person name="Wallbank WR R."/>
            <person name="Pardo Diaz C."/>
            <person name="Kozak K."/>
            <person name="Martin S."/>
            <person name="Jiggins C."/>
            <person name="Moest M."/>
            <person name="Warren A I."/>
            <person name="Byers J.R.P. K."/>
            <person name="Montejo-Kovacevich G."/>
            <person name="Yen C E."/>
        </authorList>
    </citation>
    <scope>NUCLEOTIDE SEQUENCE [LARGE SCALE GENOMIC DNA]</scope>
</reference>
<gene>
    <name evidence="3" type="ORF">APLA_LOCUS2617</name>
</gene>
<organism evidence="3 4">
    <name type="scientific">Arctia plantaginis</name>
    <name type="common">Wood tiger moth</name>
    <name type="synonym">Phalaena plantaginis</name>
    <dbReference type="NCBI Taxonomy" id="874455"/>
    <lineage>
        <taxon>Eukaryota</taxon>
        <taxon>Metazoa</taxon>
        <taxon>Ecdysozoa</taxon>
        <taxon>Arthropoda</taxon>
        <taxon>Hexapoda</taxon>
        <taxon>Insecta</taxon>
        <taxon>Pterygota</taxon>
        <taxon>Neoptera</taxon>
        <taxon>Endopterygota</taxon>
        <taxon>Lepidoptera</taxon>
        <taxon>Glossata</taxon>
        <taxon>Ditrysia</taxon>
        <taxon>Noctuoidea</taxon>
        <taxon>Erebidae</taxon>
        <taxon>Arctiinae</taxon>
        <taxon>Arctia</taxon>
    </lineage>
</organism>
<feature type="domain" description="RdRp catalytic" evidence="2">
    <location>
        <begin position="59"/>
        <end position="148"/>
    </location>
</feature>